<dbReference type="InterPro" id="IPR012337">
    <property type="entry name" value="RNaseH-like_sf"/>
</dbReference>
<dbReference type="Gene3D" id="4.10.60.10">
    <property type="entry name" value="Zinc finger, CCHC-type"/>
    <property type="match status" value="1"/>
</dbReference>
<dbReference type="GO" id="GO:0003676">
    <property type="term" value="F:nucleic acid binding"/>
    <property type="evidence" value="ECO:0007669"/>
    <property type="project" value="InterPro"/>
</dbReference>
<dbReference type="InterPro" id="IPR001878">
    <property type="entry name" value="Znf_CCHC"/>
</dbReference>
<organism evidence="4 5">
    <name type="scientific">Rhizodiscina lignyota</name>
    <dbReference type="NCBI Taxonomy" id="1504668"/>
    <lineage>
        <taxon>Eukaryota</taxon>
        <taxon>Fungi</taxon>
        <taxon>Dikarya</taxon>
        <taxon>Ascomycota</taxon>
        <taxon>Pezizomycotina</taxon>
        <taxon>Dothideomycetes</taxon>
        <taxon>Pleosporomycetidae</taxon>
        <taxon>Aulographales</taxon>
        <taxon>Rhizodiscinaceae</taxon>
        <taxon>Rhizodiscina</taxon>
    </lineage>
</organism>
<comment type="caution">
    <text evidence="4">The sequence shown here is derived from an EMBL/GenBank/DDBJ whole genome shotgun (WGS) entry which is preliminary data.</text>
</comment>
<dbReference type="SUPFAM" id="SSF53098">
    <property type="entry name" value="Ribonuclease H-like"/>
    <property type="match status" value="1"/>
</dbReference>
<dbReference type="OrthoDB" id="5953249at2759"/>
<dbReference type="PANTHER" id="PTHR28083:SF1">
    <property type="entry name" value="GOOD FOR FULL DBP5 ACTIVITY PROTEIN 2"/>
    <property type="match status" value="1"/>
</dbReference>
<dbReference type="SMART" id="SM00343">
    <property type="entry name" value="ZnF_C2HC"/>
    <property type="match status" value="3"/>
</dbReference>
<dbReference type="Proteomes" id="UP000799772">
    <property type="component" value="Unassembled WGS sequence"/>
</dbReference>
<keyword evidence="5" id="KW-1185">Reference proteome</keyword>
<keyword evidence="1" id="KW-0863">Zinc-finger</keyword>
<evidence type="ECO:0000256" key="2">
    <source>
        <dbReference type="SAM" id="MobiDB-lite"/>
    </source>
</evidence>
<dbReference type="PROSITE" id="PS50158">
    <property type="entry name" value="ZF_CCHC"/>
    <property type="match status" value="1"/>
</dbReference>
<feature type="region of interest" description="Disordered" evidence="2">
    <location>
        <begin position="396"/>
        <end position="433"/>
    </location>
</feature>
<dbReference type="GO" id="GO:0005634">
    <property type="term" value="C:nucleus"/>
    <property type="evidence" value="ECO:0007669"/>
    <property type="project" value="TreeGrafter"/>
</dbReference>
<proteinExistence type="predicted"/>
<feature type="domain" description="CCHC-type" evidence="3">
    <location>
        <begin position="369"/>
        <end position="384"/>
    </location>
</feature>
<feature type="compositionally biased region" description="Low complexity" evidence="2">
    <location>
        <begin position="239"/>
        <end position="266"/>
    </location>
</feature>
<gene>
    <name evidence="4" type="ORF">NA57DRAFT_80669</name>
</gene>
<reference evidence="4" key="1">
    <citation type="journal article" date="2020" name="Stud. Mycol.">
        <title>101 Dothideomycetes genomes: a test case for predicting lifestyles and emergence of pathogens.</title>
        <authorList>
            <person name="Haridas S."/>
            <person name="Albert R."/>
            <person name="Binder M."/>
            <person name="Bloem J."/>
            <person name="Labutti K."/>
            <person name="Salamov A."/>
            <person name="Andreopoulos B."/>
            <person name="Baker S."/>
            <person name="Barry K."/>
            <person name="Bills G."/>
            <person name="Bluhm B."/>
            <person name="Cannon C."/>
            <person name="Castanera R."/>
            <person name="Culley D."/>
            <person name="Daum C."/>
            <person name="Ezra D."/>
            <person name="Gonzalez J."/>
            <person name="Henrissat B."/>
            <person name="Kuo A."/>
            <person name="Liang C."/>
            <person name="Lipzen A."/>
            <person name="Lutzoni F."/>
            <person name="Magnuson J."/>
            <person name="Mondo S."/>
            <person name="Nolan M."/>
            <person name="Ohm R."/>
            <person name="Pangilinan J."/>
            <person name="Park H.-J."/>
            <person name="Ramirez L."/>
            <person name="Alfaro M."/>
            <person name="Sun H."/>
            <person name="Tritt A."/>
            <person name="Yoshinaga Y."/>
            <person name="Zwiers L.-H."/>
            <person name="Turgeon B."/>
            <person name="Goodwin S."/>
            <person name="Spatafora J."/>
            <person name="Crous P."/>
            <person name="Grigoriev I."/>
        </authorList>
    </citation>
    <scope>NUCLEOTIDE SEQUENCE</scope>
    <source>
        <strain evidence="4">CBS 133067</strain>
    </source>
</reference>
<keyword evidence="1" id="KW-0479">Metal-binding</keyword>
<dbReference type="AlphaFoldDB" id="A0A9P4M239"/>
<evidence type="ECO:0000313" key="4">
    <source>
        <dbReference type="EMBL" id="KAF2094258.1"/>
    </source>
</evidence>
<dbReference type="PANTHER" id="PTHR28083">
    <property type="entry name" value="GOOD FOR FULL DBP5 ACTIVITY PROTEIN 2"/>
    <property type="match status" value="1"/>
</dbReference>
<sequence length="449" mass="48551">MANIESLSSLSDLEVIQHALGLSVSNVNVPSTPLDCVIVVADVESNERNHEQLLEWGQFVIDSSNIDDVHLDQADAELLRCGEARHYRIKENAHITNRRYVQGCPEKYLFGKTEWVSNEELAVMLQELLGQKDSKGNPRLVLFVAHDTNHEVRMLKQVLGDKFAQYQENMRILDTQKMASSLGYGHQVGLQNLLGYLDIPFSNLHNGGNDAFYEAVAAITMAVFSSQLDCRSPTDSASEHTTGNTNSSSEENTSSSSSDDSPGGVSVTTLTTSVSAITTGSMTLTITIDEAIKMKIANAAASPLPATHGSFVYCSRCASAEHSAGECPCKSHQCSNCYSKGHTAKVCGIPEAVVGKVRATNIEKFGAPRKCNGCGELGHAARNCIDSEYILKEPFRRGTYGGAPKPTSHRPRYNGGAAQQQPQGHPTGIVGRGGRVYDTNRVFNVGKTL</sequence>
<dbReference type="InterPro" id="IPR048519">
    <property type="entry name" value="Gfd2/YDR514C-like_C"/>
</dbReference>
<name>A0A9P4M239_9PEZI</name>
<accession>A0A9P4M239</accession>
<dbReference type="Pfam" id="PF21762">
    <property type="entry name" value="DEDDh_C"/>
    <property type="match status" value="1"/>
</dbReference>
<evidence type="ECO:0000313" key="5">
    <source>
        <dbReference type="Proteomes" id="UP000799772"/>
    </source>
</evidence>
<evidence type="ECO:0000259" key="3">
    <source>
        <dbReference type="PROSITE" id="PS50158"/>
    </source>
</evidence>
<feature type="region of interest" description="Disordered" evidence="2">
    <location>
        <begin position="233"/>
        <end position="266"/>
    </location>
</feature>
<dbReference type="Gene3D" id="3.30.420.10">
    <property type="entry name" value="Ribonuclease H-like superfamily/Ribonuclease H"/>
    <property type="match status" value="1"/>
</dbReference>
<keyword evidence="1" id="KW-0862">Zinc</keyword>
<protein>
    <recommendedName>
        <fullName evidence="3">CCHC-type domain-containing protein</fullName>
    </recommendedName>
</protein>
<feature type="compositionally biased region" description="Low complexity" evidence="2">
    <location>
        <begin position="415"/>
        <end position="428"/>
    </location>
</feature>
<dbReference type="InterPro" id="IPR040151">
    <property type="entry name" value="Gfd2/YDR514C-like"/>
</dbReference>
<dbReference type="EMBL" id="ML978135">
    <property type="protein sequence ID" value="KAF2094258.1"/>
    <property type="molecule type" value="Genomic_DNA"/>
</dbReference>
<dbReference type="InterPro" id="IPR036397">
    <property type="entry name" value="RNaseH_sf"/>
</dbReference>
<dbReference type="GO" id="GO:0008270">
    <property type="term" value="F:zinc ion binding"/>
    <property type="evidence" value="ECO:0007669"/>
    <property type="project" value="UniProtKB-KW"/>
</dbReference>
<evidence type="ECO:0000256" key="1">
    <source>
        <dbReference type="PROSITE-ProRule" id="PRU00047"/>
    </source>
</evidence>